<gene>
    <name evidence="1" type="ORF">LC20_01865</name>
</gene>
<sequence length="267" mass="29593">MPMLISLPMYGVRPQQDVQPFWQILSRHLHLYGITGINEQLFWPSDLLPHWRDSALLLSQTCGFPLVTQLHQQVQLVGTFSYQSPYCSGAYYRSLVVVRDDEEGEQLSDFRHRVVAYNSTDSQSGYNALRALIFPLAVNGRFFSHAVASGGHYRSIAMIQQRQADIAAIDCVSFALLQRANPSAVAGLKIIAQTDAAPGLPLITSLATSAEQLIRIRQAIEATINSSEATFAKDKLLITGFSILPWSDYGIIKQMQEMAFSSGVITL</sequence>
<protein>
    <submittedName>
        <fullName evidence="1">Phosphate ABC transporter substrate-binding protein</fullName>
    </submittedName>
</protein>
<accession>A0A7U4K0N3</accession>
<name>A0A7U4K0N3_YEREN</name>
<dbReference type="SUPFAM" id="SSF53850">
    <property type="entry name" value="Periplasmic binding protein-like II"/>
    <property type="match status" value="1"/>
</dbReference>
<evidence type="ECO:0000313" key="1">
    <source>
        <dbReference type="EMBL" id="AHM73118.2"/>
    </source>
</evidence>
<evidence type="ECO:0000313" key="2">
    <source>
        <dbReference type="Proteomes" id="UP000230961"/>
    </source>
</evidence>
<dbReference type="KEGG" id="yel:LC20_01865"/>
<dbReference type="EMBL" id="CP007448">
    <property type="protein sequence ID" value="AHM73118.2"/>
    <property type="molecule type" value="Genomic_DNA"/>
</dbReference>
<dbReference type="PANTHER" id="PTHR35841">
    <property type="entry name" value="PHOSPHONATES-BINDING PERIPLASMIC PROTEIN"/>
    <property type="match status" value="1"/>
</dbReference>
<dbReference type="AlphaFoldDB" id="A0A7U4K0N3"/>
<dbReference type="Proteomes" id="UP000230961">
    <property type="component" value="Chromosome"/>
</dbReference>
<reference evidence="1 2" key="1">
    <citation type="submission" date="2017-11" db="EMBL/GenBank/DDBJ databases">
        <title>The complete genome sequence and comparative genome analysis of Yersinia enterocolitica strain LC20.</title>
        <authorList>
            <person name="Shi G."/>
            <person name="Su M."/>
            <person name="Liang J."/>
            <person name="Gu W."/>
            <person name="Xiao Y."/>
            <person name="Zhang Z."/>
            <person name="Qiu H."/>
            <person name="Duan R."/>
            <person name="Zhang Z."/>
            <person name="Li Y."/>
            <person name="Zhang X."/>
            <person name="Ling Y."/>
            <person name="Song L."/>
            <person name="Chen M."/>
            <person name="Zhao Y."/>
            <person name="Wu J."/>
            <person name="Jing H."/>
            <person name="Xiao J."/>
            <person name="Wang X."/>
        </authorList>
    </citation>
    <scope>NUCLEOTIDE SEQUENCE [LARGE SCALE GENOMIC DNA]</scope>
    <source>
        <strain evidence="1 2">LC20</strain>
    </source>
</reference>
<dbReference type="PANTHER" id="PTHR35841:SF1">
    <property type="entry name" value="PHOSPHONATES-BINDING PERIPLASMIC PROTEIN"/>
    <property type="match status" value="1"/>
</dbReference>
<dbReference type="Gene3D" id="3.40.190.10">
    <property type="entry name" value="Periplasmic binding protein-like II"/>
    <property type="match status" value="1"/>
</dbReference>
<dbReference type="Pfam" id="PF12974">
    <property type="entry name" value="Phosphonate-bd"/>
    <property type="match status" value="1"/>
</dbReference>
<proteinExistence type="predicted"/>
<organism evidence="1 2">
    <name type="scientific">Yersinia enterocolitica LC20</name>
    <dbReference type="NCBI Taxonomy" id="1443113"/>
    <lineage>
        <taxon>Bacteria</taxon>
        <taxon>Pseudomonadati</taxon>
        <taxon>Pseudomonadota</taxon>
        <taxon>Gammaproteobacteria</taxon>
        <taxon>Enterobacterales</taxon>
        <taxon>Yersiniaceae</taxon>
        <taxon>Yersinia</taxon>
    </lineage>
</organism>